<dbReference type="RefSeq" id="WP_094028367.1">
    <property type="nucleotide sequence ID" value="NZ_NGAF01000044.1"/>
</dbReference>
<protein>
    <submittedName>
        <fullName evidence="2">Uncharacterized protein</fullName>
    </submittedName>
</protein>
<sequence>MSEPADFVVLHLDGTASWGRGDTESIMDALGVDKVFLDVSGAGRVQVWYTDAPGGANPLSEQILTSLEYRNPAGWRGPIALTTRALDRMDIAAPLADDICDVVKALAMAAEITSVPAGSHTTTMIAAALPPGRDTALPDDPVVAAQPGPTSLAPDKGAGL</sequence>
<gene>
    <name evidence="2" type="ORF">B7C42_07890</name>
</gene>
<accession>A0A231GU15</accession>
<organism evidence="2 3">
    <name type="scientific">Nocardia cerradoensis</name>
    <dbReference type="NCBI Taxonomy" id="85688"/>
    <lineage>
        <taxon>Bacteria</taxon>
        <taxon>Bacillati</taxon>
        <taxon>Actinomycetota</taxon>
        <taxon>Actinomycetes</taxon>
        <taxon>Mycobacteriales</taxon>
        <taxon>Nocardiaceae</taxon>
        <taxon>Nocardia</taxon>
    </lineage>
</organism>
<proteinExistence type="predicted"/>
<reference evidence="2 3" key="1">
    <citation type="submission" date="2017-07" db="EMBL/GenBank/DDBJ databases">
        <title>First draft Genome Sequence of Nocardia cerradoensis isolated from human infection.</title>
        <authorList>
            <person name="Carrasco G."/>
        </authorList>
    </citation>
    <scope>NUCLEOTIDE SEQUENCE [LARGE SCALE GENOMIC DNA]</scope>
    <source>
        <strain evidence="2 3">CNM20130759</strain>
    </source>
</reference>
<evidence type="ECO:0000313" key="2">
    <source>
        <dbReference type="EMBL" id="OXR40045.1"/>
    </source>
</evidence>
<feature type="region of interest" description="Disordered" evidence="1">
    <location>
        <begin position="131"/>
        <end position="160"/>
    </location>
</feature>
<dbReference type="Proteomes" id="UP000215506">
    <property type="component" value="Unassembled WGS sequence"/>
</dbReference>
<keyword evidence="3" id="KW-1185">Reference proteome</keyword>
<evidence type="ECO:0000313" key="3">
    <source>
        <dbReference type="Proteomes" id="UP000215506"/>
    </source>
</evidence>
<evidence type="ECO:0000256" key="1">
    <source>
        <dbReference type="SAM" id="MobiDB-lite"/>
    </source>
</evidence>
<name>A0A231GU15_9NOCA</name>
<dbReference type="EMBL" id="NGAF01000044">
    <property type="protein sequence ID" value="OXR40045.1"/>
    <property type="molecule type" value="Genomic_DNA"/>
</dbReference>
<dbReference type="AlphaFoldDB" id="A0A231GU15"/>
<comment type="caution">
    <text evidence="2">The sequence shown here is derived from an EMBL/GenBank/DDBJ whole genome shotgun (WGS) entry which is preliminary data.</text>
</comment>